<dbReference type="GO" id="GO:0016887">
    <property type="term" value="F:ATP hydrolysis activity"/>
    <property type="evidence" value="ECO:0007669"/>
    <property type="project" value="InterPro"/>
</dbReference>
<dbReference type="PANTHER" id="PTHR46411:SF3">
    <property type="entry name" value="AAA+ ATPASE DOMAIN-CONTAINING PROTEIN"/>
    <property type="match status" value="1"/>
</dbReference>
<evidence type="ECO:0000259" key="2">
    <source>
        <dbReference type="SMART" id="SM00382"/>
    </source>
</evidence>
<dbReference type="Proteomes" id="UP000012174">
    <property type="component" value="Unassembled WGS sequence"/>
</dbReference>
<feature type="compositionally biased region" description="Polar residues" evidence="1">
    <location>
        <begin position="416"/>
        <end position="425"/>
    </location>
</feature>
<dbReference type="CDD" id="cd19481">
    <property type="entry name" value="RecA-like_protease"/>
    <property type="match status" value="1"/>
</dbReference>
<proteinExistence type="predicted"/>
<dbReference type="InterPro" id="IPR027417">
    <property type="entry name" value="P-loop_NTPase"/>
</dbReference>
<feature type="compositionally biased region" description="Basic and acidic residues" evidence="1">
    <location>
        <begin position="432"/>
        <end position="451"/>
    </location>
</feature>
<dbReference type="SUPFAM" id="SSF52540">
    <property type="entry name" value="P-loop containing nucleoside triphosphate hydrolases"/>
    <property type="match status" value="1"/>
</dbReference>
<feature type="region of interest" description="Disordered" evidence="1">
    <location>
        <begin position="366"/>
        <end position="386"/>
    </location>
</feature>
<dbReference type="HOGENOM" id="CLU_004471_6_3_1"/>
<dbReference type="InterPro" id="IPR054289">
    <property type="entry name" value="DUF7025"/>
</dbReference>
<dbReference type="PANTHER" id="PTHR46411">
    <property type="entry name" value="FAMILY ATPASE, PUTATIVE-RELATED"/>
    <property type="match status" value="1"/>
</dbReference>
<accession>M7T736</accession>
<dbReference type="eggNOG" id="KOG0730">
    <property type="taxonomic scope" value="Eukaryota"/>
</dbReference>
<keyword evidence="4" id="KW-1185">Reference proteome</keyword>
<dbReference type="KEGG" id="ela:UCREL1_249"/>
<dbReference type="SMART" id="SM00382">
    <property type="entry name" value="AAA"/>
    <property type="match status" value="1"/>
</dbReference>
<feature type="compositionally biased region" description="Polar residues" evidence="1">
    <location>
        <begin position="32"/>
        <end position="45"/>
    </location>
</feature>
<dbReference type="STRING" id="1287681.M7T736"/>
<dbReference type="Gene3D" id="3.40.50.300">
    <property type="entry name" value="P-loop containing nucleotide triphosphate hydrolases"/>
    <property type="match status" value="1"/>
</dbReference>
<protein>
    <submittedName>
        <fullName evidence="3">Putative aaa family protein</fullName>
    </submittedName>
</protein>
<dbReference type="Pfam" id="PF00004">
    <property type="entry name" value="AAA"/>
    <property type="match status" value="1"/>
</dbReference>
<dbReference type="OrthoDB" id="10042665at2759"/>
<sequence length="767" mass="86168">MGNLGDTISETAWKWRYKVRHLGQPSEKTLADYNTTSSSDSQTLADESDISPNAKVADSNDTALGSHPCVKTLYEGPGSSPYIKNWVDYPPKQLSKSASKAQDRVAIMLYKVKDLEKPVVKGRSSLTCASIEIQNLNLVAALEPILKKEEVNLDLSSTAHFDAPFRPLYFCYDEIAAKCRSLPQNDTLKTFMLLLIKVLDEVFEEVRLKRQSLLKSGLISYKIAWTYYVHDASILSRGPNCEVLSKAVSTTYTKQDGKDVLRLNARILRFNGEAFMWEDCHLDVPEFEGNKPITDLPHFPLEFHENPQAVKDQMAARGRMVLDYQGLVYCTYDGVAMFQDERGGTQKYNVDGRILIDVVGYNKHHLTKGKNQSKDPKVTANIVSGTGRRHRDPYYDAECLRLDPLRRQAYLMAAASENSRLQGQSEPPAETKPPKESKRLSKEEEQKNKDAMLAHPEGLKFIAPLLEGFCLKHKKWFIFFVEDIGPIKWNDEAFDHLVYDEQQKDLVLSFVESHNHSSQQQLDDVVMGKGQGLVILLSGPPGTGKTLTAEAVADRTRRPLFYLQAEDLGISASTLGANLKKIFEMATEWDAVILLDEADVFMAERHPHDIARNELVSIFLRELEYTRSIIFLTTNMYQTVDTAFRSRLSLHLLFKPLGAESRMVIWQKFLARIPSARSTPATGLGGKSKMTQGGYGAVDINEEDLAELAQWPLNGREIKTAIKMVKLWCDHKGHDLTLARLENGIKVTSPHASKLSSSNGDGGLYDD</sequence>
<dbReference type="InterPro" id="IPR003959">
    <property type="entry name" value="ATPase_AAA_core"/>
</dbReference>
<dbReference type="OMA" id="VDYPPKQ"/>
<name>M7T736_EUTLA</name>
<reference evidence="4" key="1">
    <citation type="journal article" date="2013" name="Genome Announc.">
        <title>Draft genome sequence of the grapevine dieback fungus Eutypa lata UCR-EL1.</title>
        <authorList>
            <person name="Blanco-Ulate B."/>
            <person name="Rolshausen P.E."/>
            <person name="Cantu D."/>
        </authorList>
    </citation>
    <scope>NUCLEOTIDE SEQUENCE [LARGE SCALE GENOMIC DNA]</scope>
    <source>
        <strain evidence="4">UCR-EL1</strain>
    </source>
</reference>
<dbReference type="EMBL" id="KB705401">
    <property type="protein sequence ID" value="EMR72698.1"/>
    <property type="molecule type" value="Genomic_DNA"/>
</dbReference>
<organism evidence="3 4">
    <name type="scientific">Eutypa lata (strain UCR-EL1)</name>
    <name type="common">Grapevine dieback disease fungus</name>
    <name type="synonym">Eutypa armeniacae</name>
    <dbReference type="NCBI Taxonomy" id="1287681"/>
    <lineage>
        <taxon>Eukaryota</taxon>
        <taxon>Fungi</taxon>
        <taxon>Dikarya</taxon>
        <taxon>Ascomycota</taxon>
        <taxon>Pezizomycotina</taxon>
        <taxon>Sordariomycetes</taxon>
        <taxon>Xylariomycetidae</taxon>
        <taxon>Xylariales</taxon>
        <taxon>Diatrypaceae</taxon>
        <taxon>Eutypa</taxon>
    </lineage>
</organism>
<dbReference type="GO" id="GO:0005524">
    <property type="term" value="F:ATP binding"/>
    <property type="evidence" value="ECO:0007669"/>
    <property type="project" value="InterPro"/>
</dbReference>
<dbReference type="Pfam" id="PF22942">
    <property type="entry name" value="DUF7025"/>
    <property type="match status" value="1"/>
</dbReference>
<feature type="domain" description="AAA+ ATPase" evidence="2">
    <location>
        <begin position="531"/>
        <end position="658"/>
    </location>
</feature>
<evidence type="ECO:0000256" key="1">
    <source>
        <dbReference type="SAM" id="MobiDB-lite"/>
    </source>
</evidence>
<evidence type="ECO:0000313" key="3">
    <source>
        <dbReference type="EMBL" id="EMR72698.1"/>
    </source>
</evidence>
<feature type="region of interest" description="Disordered" evidence="1">
    <location>
        <begin position="29"/>
        <end position="55"/>
    </location>
</feature>
<dbReference type="InterPro" id="IPR003593">
    <property type="entry name" value="AAA+_ATPase"/>
</dbReference>
<feature type="region of interest" description="Disordered" evidence="1">
    <location>
        <begin position="416"/>
        <end position="451"/>
    </location>
</feature>
<dbReference type="AlphaFoldDB" id="M7T736"/>
<evidence type="ECO:0000313" key="4">
    <source>
        <dbReference type="Proteomes" id="UP000012174"/>
    </source>
</evidence>
<gene>
    <name evidence="3" type="ORF">UCREL1_249</name>
</gene>